<feature type="compositionally biased region" description="Polar residues" evidence="2">
    <location>
        <begin position="995"/>
        <end position="1020"/>
    </location>
</feature>
<keyword evidence="1" id="KW-0862">Zinc</keyword>
<dbReference type="PROSITE" id="PS50103">
    <property type="entry name" value="ZF_C3H1"/>
    <property type="match status" value="1"/>
</dbReference>
<feature type="compositionally biased region" description="Low complexity" evidence="2">
    <location>
        <begin position="800"/>
        <end position="815"/>
    </location>
</feature>
<feature type="region of interest" description="Disordered" evidence="2">
    <location>
        <begin position="190"/>
        <end position="224"/>
    </location>
</feature>
<sequence length="1919" mass="217828">MDDSKYSDFSLASTMDSVVKQEPGGEMMNTSASVPIPGGHRGTPRGAYAQFSPSPLAVSAGWDMRADQSDYSFKMDPDQMDISFKMDDDDIFQVDKAELIQGPTLAELNANDDTLLGDLNFDDLLLPEERVQPLKMEYTAPTSSLFSSSMGFAPSSFPQSGVTRRSCPTYTNTCGFNLNRGSNVVDNAEAVSPTAYPSPGTSNVAGSSTASSSTSPHPVTRPLGSSTLHELLMKRGENPFNNPISTQADISTIGGKPKSSRLSMSAPTQTMGHLDQIWAHREPRQHLLSTGSLVEAGSTSSLSTGGALSPDPLCIDPLSHDEGYEDSDDDSDHYDDYSSDNDTGGSDGEEQSNNRVGAGTELGKDRHSKKERFFWQYNVQAKGPKGQRLIARARLEDPHVLNEATDPVFSPHCALRGIKHSGKARKGDGNDLTPNPRKLHNIGRELDKLNRIINDMTPVSELPFPARPKTRRLIQGISQAKHTLAAKLAESNRDTQEELTRQMEKYCKVATSEKITADPTKCNTDSSRRPSVFERLGTKPAIAAVAAAAAAAAAAAVQNTSDYCRNWALNGSCSYGKSCKYANTHTLISPSKRAKKDNAIAGASGLIEDPFKRLTSKIVKKASHSPDLNIEEWNQTDLEYEDEKVLERRRQLLQRELELQMKKDKEVHGKDKVRQKKKAMSSSSSSRTSSTSSSSSSSSSEDSSSTSTSDSHKKIKKIKTKRHHAISADYNEDKDRKRKLKLKRLGTRNDKAINKKKRKLENTSTKKDLIARSVKKYGSSSVSRKHSSSLRARSPAIQQGSTSGVTSTTAATLGSQVSVAHRASSSSKIREKNRSESPKVVKSNREVDKEDGRHYKKVRDMDECLSKDAVKCKSFDKIKEQQEKEKNRAIDEKTKSDDRLRSKCKDKDVRSRTPPPPPSSSERSSKYQHVKESASSKTQRSRTPSRTRRDLTPAKNPEKQSNSSNRVARDAEKKDRDSHKRDKSKERDDARKTEQTSSGKAKQTVTSNQDESYRRSNTSKDNFDDKTYGGDKARQKSRERQREKETRDERPSRLNRDQRQEPQRDKDKDESQERCRNERQRERDRDRDRDRDRERERERDRERDRDRERERERDREREREREIRERDRDRDRERDKSMKSRERDVPAVVSPAALSLSADKSSRYSSSRIKERSLGKDVSFEKSGGTRERSRSERERERSETKALAERERSSTQSRLDGRYERSGGGGGVVEKDVSSSRGKSTVNSPRDRMDRFRDTSLDRGSLHDKSGHVATSSSVQSTATLPPVPPASSSSSVVAVTPTLPRDHLMDMVDSHYDRDRHRRFGVRYERGHTSEHSGRKDQARIESSRVPSKIDRIVDRRDATSPRRAMEVDRNFGRNYGRLQTEHWDEQEEPAPHVEYRDHSHIHEDDRRKTIEGRRYDSPFEERRVARDERSRESRYVIQTTERASFDDHRHHHHHHRHPLYPGDKLRSGGANIRDETVSNDNWEGHHRDVEHGRDRGYQTVEWEEREWRPRTLWEGRDSLPRSEIHDDEWNSRYDNPVGDWKSNDARKWDNQNMHVRSHYRNERSKDLEHGESTQHSKRRSYNAPETREEPPAIHPSAKQAAIYGSMKEEPINKKLMELAEGRLCTTTREKSTDSFQKKNSQKDKPEIKELVAVEPKRPIADESLQTLHTESDLSDISDDPDDILNMEEDTTDMETNKTRTNKKASDAAHRDAQSTVQEPAQLSPKEPAEENIFTSKSKDNADTVSLKNMEDDNMETMDFEEISDGELEEDIKTSGKGLGDALGVDWESLVKETQAKRIVPSNQDSAENRWQCKAIFYRIGISKKYAGEDFVKKLLKKYEKNDHKEFLLNDIALMHTALARNRLLQDLGNGAIHAVDDTLYRNNNASYDEDIDYDWETLKPSTALCEEVKCLLQQVI</sequence>
<reference evidence="4 5" key="1">
    <citation type="journal article" date="2019" name="Philos. Trans. R. Soc. Lond., B, Biol. Sci.">
        <title>Ant behaviour and brain gene expression of defending hosts depend on the ecological success of the intruding social parasite.</title>
        <authorList>
            <person name="Kaur R."/>
            <person name="Stoldt M."/>
            <person name="Jongepier E."/>
            <person name="Feldmeyer B."/>
            <person name="Menzel F."/>
            <person name="Bornberg-Bauer E."/>
            <person name="Foitzik S."/>
        </authorList>
    </citation>
    <scope>NUCLEOTIDE SEQUENCE [LARGE SCALE GENOMIC DNA]</scope>
    <source>
        <tissue evidence="4">Whole body</tissue>
    </source>
</reference>
<feature type="compositionally biased region" description="Basic and acidic residues" evidence="2">
    <location>
        <begin position="1168"/>
        <end position="1222"/>
    </location>
</feature>
<feature type="compositionally biased region" description="Basic residues" evidence="2">
    <location>
        <begin position="1452"/>
        <end position="1461"/>
    </location>
</feature>
<feature type="region of interest" description="Disordered" evidence="2">
    <location>
        <begin position="1628"/>
        <end position="1745"/>
    </location>
</feature>
<organism evidence="4 5">
    <name type="scientific">Temnothorax longispinosus</name>
    <dbReference type="NCBI Taxonomy" id="300112"/>
    <lineage>
        <taxon>Eukaryota</taxon>
        <taxon>Metazoa</taxon>
        <taxon>Ecdysozoa</taxon>
        <taxon>Arthropoda</taxon>
        <taxon>Hexapoda</taxon>
        <taxon>Insecta</taxon>
        <taxon>Pterygota</taxon>
        <taxon>Neoptera</taxon>
        <taxon>Endopterygota</taxon>
        <taxon>Hymenoptera</taxon>
        <taxon>Apocrita</taxon>
        <taxon>Aculeata</taxon>
        <taxon>Formicoidea</taxon>
        <taxon>Formicidae</taxon>
        <taxon>Myrmicinae</taxon>
        <taxon>Temnothorax</taxon>
    </lineage>
</organism>
<feature type="compositionally biased region" description="Polar residues" evidence="2">
    <location>
        <begin position="1236"/>
        <end position="1245"/>
    </location>
</feature>
<dbReference type="GO" id="GO:0006986">
    <property type="term" value="P:response to unfolded protein"/>
    <property type="evidence" value="ECO:0007669"/>
    <property type="project" value="InterPro"/>
</dbReference>
<feature type="region of interest" description="Disordered" evidence="2">
    <location>
        <begin position="1444"/>
        <end position="1469"/>
    </location>
</feature>
<feature type="domain" description="C3H1-type" evidence="3">
    <location>
        <begin position="558"/>
        <end position="588"/>
    </location>
</feature>
<evidence type="ECO:0000256" key="2">
    <source>
        <dbReference type="SAM" id="MobiDB-lite"/>
    </source>
</evidence>
<dbReference type="GO" id="GO:0000977">
    <property type="term" value="F:RNA polymerase II transcription regulatory region sequence-specific DNA binding"/>
    <property type="evidence" value="ECO:0007669"/>
    <property type="project" value="TreeGrafter"/>
</dbReference>
<feature type="region of interest" description="Disordered" evidence="2">
    <location>
        <begin position="420"/>
        <end position="439"/>
    </location>
</feature>
<feature type="compositionally biased region" description="Low complexity" evidence="2">
    <location>
        <begin position="296"/>
        <end position="309"/>
    </location>
</feature>
<evidence type="ECO:0000256" key="1">
    <source>
        <dbReference type="PROSITE-ProRule" id="PRU00723"/>
    </source>
</evidence>
<comment type="caution">
    <text evidence="4">The sequence shown here is derived from an EMBL/GenBank/DDBJ whole genome shotgun (WGS) entry which is preliminary data.</text>
</comment>
<feature type="compositionally biased region" description="Basic and acidic residues" evidence="2">
    <location>
        <begin position="1630"/>
        <end position="1663"/>
    </location>
</feature>
<evidence type="ECO:0000259" key="3">
    <source>
        <dbReference type="PROSITE" id="PS50103"/>
    </source>
</evidence>
<keyword evidence="1" id="KW-0479">Metal-binding</keyword>
<dbReference type="PANTHER" id="PTHR21552">
    <property type="entry name" value="ADULT RETINA PROTEIN"/>
    <property type="match status" value="1"/>
</dbReference>
<dbReference type="EMBL" id="QBLH01003769">
    <property type="protein sequence ID" value="TGZ33745.1"/>
    <property type="molecule type" value="Genomic_DNA"/>
</dbReference>
<evidence type="ECO:0000313" key="5">
    <source>
        <dbReference type="Proteomes" id="UP000310200"/>
    </source>
</evidence>
<dbReference type="InterPro" id="IPR000571">
    <property type="entry name" value="Znf_CCCH"/>
</dbReference>
<dbReference type="GO" id="GO:0000981">
    <property type="term" value="F:DNA-binding transcription factor activity, RNA polymerase II-specific"/>
    <property type="evidence" value="ECO:0007669"/>
    <property type="project" value="TreeGrafter"/>
</dbReference>
<feature type="compositionally biased region" description="Basic and acidic residues" evidence="2">
    <location>
        <begin position="1246"/>
        <end position="1268"/>
    </location>
</feature>
<dbReference type="Pfam" id="PF00642">
    <property type="entry name" value="zf-CCCH"/>
    <property type="match status" value="1"/>
</dbReference>
<feature type="compositionally biased region" description="Acidic residues" evidence="2">
    <location>
        <begin position="1675"/>
        <end position="1695"/>
    </location>
</feature>
<keyword evidence="5" id="KW-1185">Reference proteome</keyword>
<proteinExistence type="predicted"/>
<feature type="compositionally biased region" description="Basic and acidic residues" evidence="2">
    <location>
        <begin position="967"/>
        <end position="994"/>
    </location>
</feature>
<feature type="region of interest" description="Disordered" evidence="2">
    <location>
        <begin position="22"/>
        <end position="43"/>
    </location>
</feature>
<feature type="compositionally biased region" description="Basic and acidic residues" evidence="2">
    <location>
        <begin position="923"/>
        <end position="934"/>
    </location>
</feature>
<feature type="compositionally biased region" description="Basic and acidic residues" evidence="2">
    <location>
        <begin position="663"/>
        <end position="672"/>
    </location>
</feature>
<feature type="zinc finger region" description="C3H1-type" evidence="1">
    <location>
        <begin position="558"/>
        <end position="588"/>
    </location>
</feature>
<keyword evidence="1" id="KW-0863">Zinc-finger</keyword>
<feature type="compositionally biased region" description="Low complexity" evidence="2">
    <location>
        <begin position="200"/>
        <end position="220"/>
    </location>
</feature>
<feature type="compositionally biased region" description="Acidic residues" evidence="2">
    <location>
        <begin position="323"/>
        <end position="339"/>
    </location>
</feature>
<protein>
    <recommendedName>
        <fullName evidence="3">C3H1-type domain-containing protein</fullName>
    </recommendedName>
</protein>
<feature type="compositionally biased region" description="Basic residues" evidence="2">
    <location>
        <begin position="713"/>
        <end position="725"/>
    </location>
</feature>
<feature type="region of interest" description="Disordered" evidence="2">
    <location>
        <begin position="1323"/>
        <end position="1364"/>
    </location>
</feature>
<feature type="compositionally biased region" description="Basic and acidic residues" evidence="2">
    <location>
        <begin position="828"/>
        <end position="863"/>
    </location>
</feature>
<feature type="compositionally biased region" description="Basic and acidic residues" evidence="2">
    <location>
        <begin position="760"/>
        <end position="770"/>
    </location>
</feature>
<feature type="compositionally biased region" description="Basic and acidic residues" evidence="2">
    <location>
        <begin position="1562"/>
        <end position="1577"/>
    </location>
</feature>
<feature type="compositionally biased region" description="Basic and acidic residues" evidence="2">
    <location>
        <begin position="1021"/>
        <end position="1145"/>
    </location>
</feature>
<feature type="compositionally biased region" description="Low complexity" evidence="2">
    <location>
        <begin position="1146"/>
        <end position="1167"/>
    </location>
</feature>
<feature type="compositionally biased region" description="Basic and acidic residues" evidence="2">
    <location>
        <begin position="1324"/>
        <end position="1364"/>
    </location>
</feature>
<feature type="compositionally biased region" description="Basic and acidic residues" evidence="2">
    <location>
        <begin position="947"/>
        <end position="958"/>
    </location>
</feature>
<name>A0A4S2JDG3_9HYME</name>
<feature type="region of interest" description="Disordered" evidence="2">
    <location>
        <begin position="1529"/>
        <end position="1548"/>
    </location>
</feature>
<feature type="compositionally biased region" description="Low complexity" evidence="2">
    <location>
        <begin position="681"/>
        <end position="709"/>
    </location>
</feature>
<feature type="region of interest" description="Disordered" evidence="2">
    <location>
        <begin position="663"/>
        <end position="863"/>
    </location>
</feature>
<accession>A0A4S2JDG3</accession>
<feature type="region of interest" description="Disordered" evidence="2">
    <location>
        <begin position="296"/>
        <end position="365"/>
    </location>
</feature>
<feature type="compositionally biased region" description="Basic and acidic residues" evidence="2">
    <location>
        <begin position="1706"/>
        <end position="1715"/>
    </location>
</feature>
<feature type="region of interest" description="Disordered" evidence="2">
    <location>
        <begin position="236"/>
        <end position="266"/>
    </location>
</feature>
<dbReference type="STRING" id="300112.A0A4S2JDG3"/>
<feature type="compositionally biased region" description="Basic and acidic residues" evidence="2">
    <location>
        <begin position="877"/>
        <end position="911"/>
    </location>
</feature>
<gene>
    <name evidence="4" type="ORF">DBV15_07002</name>
</gene>
<feature type="region of interest" description="Disordered" evidence="2">
    <location>
        <begin position="877"/>
        <end position="1295"/>
    </location>
</feature>
<dbReference type="InterPro" id="IPR039165">
    <property type="entry name" value="CREBRF"/>
</dbReference>
<dbReference type="PANTHER" id="PTHR21552:SF2">
    <property type="entry name" value="CREB3 REGULATORY FACTOR"/>
    <property type="match status" value="1"/>
</dbReference>
<feature type="region of interest" description="Disordered" evidence="2">
    <location>
        <begin position="1560"/>
        <end position="1600"/>
    </location>
</feature>
<dbReference type="Proteomes" id="UP000310200">
    <property type="component" value="Unassembled WGS sequence"/>
</dbReference>
<feature type="compositionally biased region" description="Basic residues" evidence="2">
    <location>
        <begin position="736"/>
        <end position="746"/>
    </location>
</feature>
<feature type="compositionally biased region" description="Polar residues" evidence="2">
    <location>
        <begin position="239"/>
        <end position="250"/>
    </location>
</feature>
<dbReference type="GO" id="GO:0008270">
    <property type="term" value="F:zinc ion binding"/>
    <property type="evidence" value="ECO:0007669"/>
    <property type="project" value="UniProtKB-KW"/>
</dbReference>
<evidence type="ECO:0000313" key="4">
    <source>
        <dbReference type="EMBL" id="TGZ33745.1"/>
    </source>
</evidence>
<dbReference type="GO" id="GO:0005634">
    <property type="term" value="C:nucleus"/>
    <property type="evidence" value="ECO:0007669"/>
    <property type="project" value="TreeGrafter"/>
</dbReference>
<feature type="compositionally biased region" description="Low complexity" evidence="2">
    <location>
        <begin position="1270"/>
        <end position="1295"/>
    </location>
</feature>